<dbReference type="EMBL" id="JAUEDM010000002">
    <property type="protein sequence ID" value="KAK3326079.1"/>
    <property type="molecule type" value="Genomic_DNA"/>
</dbReference>
<feature type="transmembrane region" description="Helical" evidence="6">
    <location>
        <begin position="441"/>
        <end position="464"/>
    </location>
</feature>
<evidence type="ECO:0000256" key="7">
    <source>
        <dbReference type="SAM" id="SignalP"/>
    </source>
</evidence>
<evidence type="ECO:0000256" key="2">
    <source>
        <dbReference type="ARBA" id="ARBA00022692"/>
    </source>
</evidence>
<evidence type="ECO:0000256" key="1">
    <source>
        <dbReference type="ARBA" id="ARBA00004167"/>
    </source>
</evidence>
<evidence type="ECO:0000313" key="9">
    <source>
        <dbReference type="EMBL" id="KAK3326079.1"/>
    </source>
</evidence>
<dbReference type="AlphaFoldDB" id="A0AAE0IJF7"/>
<evidence type="ECO:0000256" key="3">
    <source>
        <dbReference type="ARBA" id="ARBA00022989"/>
    </source>
</evidence>
<dbReference type="GO" id="GO:0016020">
    <property type="term" value="C:membrane"/>
    <property type="evidence" value="ECO:0007669"/>
    <property type="project" value="UniProtKB-SubCell"/>
</dbReference>
<name>A0AAE0IJF7_9PEZI</name>
<organism evidence="9 10">
    <name type="scientific">Apodospora peruviana</name>
    <dbReference type="NCBI Taxonomy" id="516989"/>
    <lineage>
        <taxon>Eukaryota</taxon>
        <taxon>Fungi</taxon>
        <taxon>Dikarya</taxon>
        <taxon>Ascomycota</taxon>
        <taxon>Pezizomycotina</taxon>
        <taxon>Sordariomycetes</taxon>
        <taxon>Sordariomycetidae</taxon>
        <taxon>Sordariales</taxon>
        <taxon>Lasiosphaeriaceae</taxon>
        <taxon>Apodospora</taxon>
    </lineage>
</organism>
<dbReference type="Proteomes" id="UP001283341">
    <property type="component" value="Unassembled WGS sequence"/>
</dbReference>
<comment type="caution">
    <text evidence="9">The sequence shown here is derived from an EMBL/GenBank/DDBJ whole genome shotgun (WGS) entry which is preliminary data.</text>
</comment>
<sequence>MPSVAMIWLVLGVLIAKSWAADDDAPKPLEILPSQWFEGIDGPWSTFDLVLGTPNQYLRVLVSTASPESIIPLSEYACSTAVFGDAVPNNCAKARGNLFNPNTSSSWIDMGQFFINDVDNGVGLEANLGYRQKAQWGLEKVQIGLTNGPSLENQTVAGIATASPFYMGIFGLNNQPVNFTILGNLSQSSFLTTLKDQKKIPSLSWSYTAGANYQLKGAYGQLIFSGYDTSRFRENSVSFTMADDITRDLVVALQSISYSGSTSAVLLSEPIDIFIDSTDPNLWLPSDACDAFEQAFGLTLDSETGLYLVNETHHQALKDSNAEVTFRLSDIKSGGEEVAIVLPYRAFDLEALPPFVKTKSRYFPLKRAANSTQYTLGRTFLQEAYLSADYERKVFNVSACVWNEGAKQNIVAITSTDSPADGGSSPADPSHKSSSLSGGTIAGIVVGAVVGAILLGLVIAFIFLRKRRKWMKRGFAIAAPKHRSDEPDVSMLNGPVFNSMQRSSTAEGSTPMSGADLFAVPSSTIDSSHPSHSRGPSSNPSPGMPIGAGISENTTGERSASAPAEVDGHDTAIKPSTELDGTEIRPHAKNDGVYELPGTAVAGPGNRPMPDRNISTVGELPSFGGPRGSVQQYYGGGPAGSDSPPSPLVSAVGSEISNPGAREDGSEQLVSPSSPTRNSTARPF</sequence>
<accession>A0AAE0IJF7</accession>
<feature type="signal peptide" evidence="7">
    <location>
        <begin position="1"/>
        <end position="20"/>
    </location>
</feature>
<dbReference type="Pfam" id="PF00026">
    <property type="entry name" value="Asp"/>
    <property type="match status" value="1"/>
</dbReference>
<comment type="subcellular location">
    <subcellularLocation>
        <location evidence="1">Membrane</location>
        <topology evidence="1">Single-pass membrane protein</topology>
    </subcellularLocation>
</comment>
<dbReference type="InterPro" id="IPR051694">
    <property type="entry name" value="Immunoregulatory_rcpt-like"/>
</dbReference>
<keyword evidence="2 6" id="KW-0812">Transmembrane</keyword>
<feature type="region of interest" description="Disordered" evidence="5">
    <location>
        <begin position="481"/>
        <end position="684"/>
    </location>
</feature>
<feature type="compositionally biased region" description="Basic and acidic residues" evidence="5">
    <location>
        <begin position="582"/>
        <end position="592"/>
    </location>
</feature>
<dbReference type="PROSITE" id="PS51767">
    <property type="entry name" value="PEPTIDASE_A1"/>
    <property type="match status" value="1"/>
</dbReference>
<feature type="compositionally biased region" description="Low complexity" evidence="5">
    <location>
        <begin position="521"/>
        <end position="545"/>
    </location>
</feature>
<dbReference type="CDD" id="cd05471">
    <property type="entry name" value="pepsin_like"/>
    <property type="match status" value="1"/>
</dbReference>
<keyword evidence="4 6" id="KW-0472">Membrane</keyword>
<reference evidence="9" key="1">
    <citation type="journal article" date="2023" name="Mol. Phylogenet. Evol.">
        <title>Genome-scale phylogeny and comparative genomics of the fungal order Sordariales.</title>
        <authorList>
            <person name="Hensen N."/>
            <person name="Bonometti L."/>
            <person name="Westerberg I."/>
            <person name="Brannstrom I.O."/>
            <person name="Guillou S."/>
            <person name="Cros-Aarteil S."/>
            <person name="Calhoun S."/>
            <person name="Haridas S."/>
            <person name="Kuo A."/>
            <person name="Mondo S."/>
            <person name="Pangilinan J."/>
            <person name="Riley R."/>
            <person name="LaButti K."/>
            <person name="Andreopoulos B."/>
            <person name="Lipzen A."/>
            <person name="Chen C."/>
            <person name="Yan M."/>
            <person name="Daum C."/>
            <person name="Ng V."/>
            <person name="Clum A."/>
            <person name="Steindorff A."/>
            <person name="Ohm R.A."/>
            <person name="Martin F."/>
            <person name="Silar P."/>
            <person name="Natvig D.O."/>
            <person name="Lalanne C."/>
            <person name="Gautier V."/>
            <person name="Ament-Velasquez S.L."/>
            <person name="Kruys A."/>
            <person name="Hutchinson M.I."/>
            <person name="Powell A.J."/>
            <person name="Barry K."/>
            <person name="Miller A.N."/>
            <person name="Grigoriev I.V."/>
            <person name="Debuchy R."/>
            <person name="Gladieux P."/>
            <person name="Hiltunen Thoren M."/>
            <person name="Johannesson H."/>
        </authorList>
    </citation>
    <scope>NUCLEOTIDE SEQUENCE</scope>
    <source>
        <strain evidence="9">CBS 118394</strain>
    </source>
</reference>
<dbReference type="GO" id="GO:0071944">
    <property type="term" value="C:cell periphery"/>
    <property type="evidence" value="ECO:0007669"/>
    <property type="project" value="UniProtKB-ARBA"/>
</dbReference>
<dbReference type="InterPro" id="IPR021109">
    <property type="entry name" value="Peptidase_aspartic_dom_sf"/>
</dbReference>
<keyword evidence="3 6" id="KW-1133">Transmembrane helix</keyword>
<evidence type="ECO:0000256" key="5">
    <source>
        <dbReference type="SAM" id="MobiDB-lite"/>
    </source>
</evidence>
<dbReference type="InterPro" id="IPR033121">
    <property type="entry name" value="PEPTIDASE_A1"/>
</dbReference>
<evidence type="ECO:0000256" key="6">
    <source>
        <dbReference type="SAM" id="Phobius"/>
    </source>
</evidence>
<feature type="chain" id="PRO_5042242740" evidence="7">
    <location>
        <begin position="21"/>
        <end position="684"/>
    </location>
</feature>
<proteinExistence type="predicted"/>
<evidence type="ECO:0000256" key="4">
    <source>
        <dbReference type="ARBA" id="ARBA00023136"/>
    </source>
</evidence>
<evidence type="ECO:0000259" key="8">
    <source>
        <dbReference type="PROSITE" id="PS51767"/>
    </source>
</evidence>
<dbReference type="Gene3D" id="2.40.70.10">
    <property type="entry name" value="Acid Proteases"/>
    <property type="match status" value="2"/>
</dbReference>
<keyword evidence="10" id="KW-1185">Reference proteome</keyword>
<dbReference type="CDD" id="cd12087">
    <property type="entry name" value="TM_EGFR-like"/>
    <property type="match status" value="1"/>
</dbReference>
<feature type="compositionally biased region" description="Low complexity" evidence="5">
    <location>
        <begin position="424"/>
        <end position="435"/>
    </location>
</feature>
<dbReference type="PANTHER" id="PTHR15549">
    <property type="entry name" value="PAIRED IMMUNOGLOBULIN-LIKE TYPE 2 RECEPTOR"/>
    <property type="match status" value="1"/>
</dbReference>
<feature type="compositionally biased region" description="Polar residues" evidence="5">
    <location>
        <begin position="496"/>
        <end position="512"/>
    </location>
</feature>
<feature type="compositionally biased region" description="Polar residues" evidence="5">
    <location>
        <begin position="668"/>
        <end position="684"/>
    </location>
</feature>
<dbReference type="PANTHER" id="PTHR15549:SF6">
    <property type="entry name" value="MID2 DOMAIN-CONTAINING PROTEIN"/>
    <property type="match status" value="1"/>
</dbReference>
<keyword evidence="7" id="KW-0732">Signal</keyword>
<feature type="domain" description="Peptidase A1" evidence="8">
    <location>
        <begin position="45"/>
        <end position="398"/>
    </location>
</feature>
<dbReference type="InterPro" id="IPR034164">
    <property type="entry name" value="Pepsin-like_dom"/>
</dbReference>
<feature type="region of interest" description="Disordered" evidence="5">
    <location>
        <begin position="415"/>
        <end position="435"/>
    </location>
</feature>
<gene>
    <name evidence="9" type="ORF">B0H66DRAFT_588736</name>
</gene>
<dbReference type="SUPFAM" id="SSF50630">
    <property type="entry name" value="Acid proteases"/>
    <property type="match status" value="1"/>
</dbReference>
<reference evidence="9" key="2">
    <citation type="submission" date="2023-06" db="EMBL/GenBank/DDBJ databases">
        <authorList>
            <consortium name="Lawrence Berkeley National Laboratory"/>
            <person name="Haridas S."/>
            <person name="Hensen N."/>
            <person name="Bonometti L."/>
            <person name="Westerberg I."/>
            <person name="Brannstrom I.O."/>
            <person name="Guillou S."/>
            <person name="Cros-Aarteil S."/>
            <person name="Calhoun S."/>
            <person name="Kuo A."/>
            <person name="Mondo S."/>
            <person name="Pangilinan J."/>
            <person name="Riley R."/>
            <person name="Labutti K."/>
            <person name="Andreopoulos B."/>
            <person name="Lipzen A."/>
            <person name="Chen C."/>
            <person name="Yanf M."/>
            <person name="Daum C."/>
            <person name="Ng V."/>
            <person name="Clum A."/>
            <person name="Steindorff A."/>
            <person name="Ohm R."/>
            <person name="Martin F."/>
            <person name="Silar P."/>
            <person name="Natvig D."/>
            <person name="Lalanne C."/>
            <person name="Gautier V."/>
            <person name="Ament-Velasquez S.L."/>
            <person name="Kruys A."/>
            <person name="Hutchinson M.I."/>
            <person name="Powell A.J."/>
            <person name="Barry K."/>
            <person name="Miller A.N."/>
            <person name="Grigoriev I.V."/>
            <person name="Debuchy R."/>
            <person name="Gladieux P."/>
            <person name="Thoren M.H."/>
            <person name="Johannesson H."/>
        </authorList>
    </citation>
    <scope>NUCLEOTIDE SEQUENCE</scope>
    <source>
        <strain evidence="9">CBS 118394</strain>
    </source>
</reference>
<evidence type="ECO:0000313" key="10">
    <source>
        <dbReference type="Proteomes" id="UP001283341"/>
    </source>
</evidence>
<protein>
    <submittedName>
        <fullName evidence="9">Aspartic peptidase domain-containing protein</fullName>
    </submittedName>
</protein>